<name>A0A498JP29_MALDO</name>
<dbReference type="PANTHER" id="PTHR48476:SF1">
    <property type="entry name" value="SHORT-CHAIN DEHYDROGENASE TIC 32, CHLOROPLASTIC-LIKE"/>
    <property type="match status" value="1"/>
</dbReference>
<dbReference type="Gene3D" id="3.40.50.720">
    <property type="entry name" value="NAD(P)-binding Rossmann-like Domain"/>
    <property type="match status" value="3"/>
</dbReference>
<dbReference type="PANTHER" id="PTHR48476">
    <property type="entry name" value="SHORT-CHAIN DEHYDROGENASE TIC 32, CHLOROPLASTIC-LIKE"/>
    <property type="match status" value="1"/>
</dbReference>
<dbReference type="Pfam" id="PF00106">
    <property type="entry name" value="adh_short"/>
    <property type="match status" value="3"/>
</dbReference>
<protein>
    <recommendedName>
        <fullName evidence="3">Short-chain dehydrogenase TIC 32, chloroplastic</fullName>
    </recommendedName>
</protein>
<proteinExistence type="predicted"/>
<organism evidence="1 2">
    <name type="scientific">Malus domestica</name>
    <name type="common">Apple</name>
    <name type="synonym">Pyrus malus</name>
    <dbReference type="NCBI Taxonomy" id="3750"/>
    <lineage>
        <taxon>Eukaryota</taxon>
        <taxon>Viridiplantae</taxon>
        <taxon>Streptophyta</taxon>
        <taxon>Embryophyta</taxon>
        <taxon>Tracheophyta</taxon>
        <taxon>Spermatophyta</taxon>
        <taxon>Magnoliopsida</taxon>
        <taxon>eudicotyledons</taxon>
        <taxon>Gunneridae</taxon>
        <taxon>Pentapetalae</taxon>
        <taxon>rosids</taxon>
        <taxon>fabids</taxon>
        <taxon>Rosales</taxon>
        <taxon>Rosaceae</taxon>
        <taxon>Amygdaloideae</taxon>
        <taxon>Maleae</taxon>
        <taxon>Malus</taxon>
    </lineage>
</organism>
<dbReference type="PRINTS" id="PR00081">
    <property type="entry name" value="GDHRDH"/>
</dbReference>
<dbReference type="InterPro" id="IPR002347">
    <property type="entry name" value="SDR_fam"/>
</dbReference>
<dbReference type="AlphaFoldDB" id="A0A498JP29"/>
<dbReference type="SUPFAM" id="SSF51735">
    <property type="entry name" value="NAD(P)-binding Rossmann-fold domains"/>
    <property type="match status" value="3"/>
</dbReference>
<reference evidence="1 2" key="1">
    <citation type="submission" date="2018-10" db="EMBL/GenBank/DDBJ databases">
        <title>A high-quality apple genome assembly.</title>
        <authorList>
            <person name="Hu J."/>
        </authorList>
    </citation>
    <scope>NUCLEOTIDE SEQUENCE [LARGE SCALE GENOMIC DNA]</scope>
    <source>
        <strain evidence="2">cv. HFTH1</strain>
        <tissue evidence="1">Young leaf</tissue>
    </source>
</reference>
<evidence type="ECO:0008006" key="3">
    <source>
        <dbReference type="Google" id="ProtNLM"/>
    </source>
</evidence>
<keyword evidence="2" id="KW-1185">Reference proteome</keyword>
<comment type="caution">
    <text evidence="1">The sequence shown here is derived from an EMBL/GenBank/DDBJ whole genome shotgun (WGS) entry which is preliminary data.</text>
</comment>
<dbReference type="InterPro" id="IPR036291">
    <property type="entry name" value="NAD(P)-bd_dom_sf"/>
</dbReference>
<dbReference type="Proteomes" id="UP000290289">
    <property type="component" value="Chromosome 7"/>
</dbReference>
<evidence type="ECO:0000313" key="1">
    <source>
        <dbReference type="EMBL" id="RXH95091.1"/>
    </source>
</evidence>
<sequence>MKRTLHQKLSLKPHLKTFPSLCVQKGREREKKKTMWFFRTKGPSGFSSSSTAEEVTEGIDATGLTAIVTGASSGIGTETARVLALRGAHVVMAVRNMAAGKDAREQIVKAVPTAKVDAMELDLSSLSSVRKFASDFNSSGLPLNILINNAGVMGTPFTLSKDKIELQFATNHAGHFLLTNLLLDTMKKTARKSGKEGRIVNVSSEAHRNPYPEGIRFDKINDQAGYSSFRAYGQSKLANILHANELARRLKEEGADITANSLHPGAIVTNLFRYYSIINGLVNVLGRAVLKNVQQGAATTCYVALHPQVKGVTGEYFSDCNLSKPRPQGQDYKLHFEIFPSLCCRGREKKKMWCFRRKGPSGFSSSSTAEEVTQGIDATGLTAIVTGASSGIGTETARVLALRGAHVVMAVRNMAAGKDAREQIVKAIPSAKVDAMELDLSSLSSVSKFASDFNSSGLPLNILINNAGVMGTPFTLSKDKIELQFATNHVGHFLLTNLLLDTMKKTARKSSKEGRIVNVSSEGHRYPYPEGIRFDKINDQQGYSIFRAYFQSKLANILHANELARRLKEEGADITANSLHPGAIVTNLFRYNSAISGFVNVLGRGVFKNVKQGAATMCYVALHPQVKGVTGEYFWDSNLSKPSRQAKKITLPPKLSLKTALRDFRSLCVQREGGRERGRERDVVLEKRRKWPSGFSSSSTAEEVTEGIDATGLTAIVTGEGVFVCFFYFFFQLLLFVLMGKFSLVLHIDVAGASSGIGTETARVLALRGAHVVMAVRTMAAGKDAREQIVKAIPSAKVDAMELDLSSLSSVRKFASDFNSSGLPLNILINNAGVMGTPFTPSKDKIELQFATNHVGHFLLTNLLLDTMKKTARKRGKEGRIVNVSSEAHRNPYPEGIRFDKINDQAGYSSFRAYGQSKLANILHANELARRLKEKGADITANSLHPGAIVTNLFRYYSIINVKSLHKTNYGAATTCYVALHPQVMGVTSEYFSDCNLSKPRPQGQDVEMAKKLWDFSMDLTK</sequence>
<dbReference type="CDD" id="cd05327">
    <property type="entry name" value="retinol-DH_like_SDR_c_like"/>
    <property type="match status" value="3"/>
</dbReference>
<accession>A0A498JP29</accession>
<dbReference type="InterPro" id="IPR055280">
    <property type="entry name" value="TIC32"/>
</dbReference>
<dbReference type="STRING" id="3750.A0A498JP29"/>
<gene>
    <name evidence="1" type="ORF">DVH24_024775</name>
</gene>
<evidence type="ECO:0000313" key="2">
    <source>
        <dbReference type="Proteomes" id="UP000290289"/>
    </source>
</evidence>
<dbReference type="EMBL" id="RDQH01000333">
    <property type="protein sequence ID" value="RXH95091.1"/>
    <property type="molecule type" value="Genomic_DNA"/>
</dbReference>